<sequence length="112" mass="12251">MFKVTCIIVAFFVLAVTWQVEALRCNCTAITCARVDERTCRHGVGLNACGCCQVCLRGPGERCGGPWNIEGKCGRNLTCSKLGPDSVNSRGMCVRVPRRRFPLLAATNEIED</sequence>
<accession>A0A8B7N3M8</accession>
<evidence type="ECO:0000259" key="6">
    <source>
        <dbReference type="PROSITE" id="PS51323"/>
    </source>
</evidence>
<evidence type="ECO:0000256" key="4">
    <source>
        <dbReference type="ARBA" id="ARBA00023157"/>
    </source>
</evidence>
<dbReference type="GO" id="GO:0005520">
    <property type="term" value="F:insulin-like growth factor binding"/>
    <property type="evidence" value="ECO:0007669"/>
    <property type="project" value="InterPro"/>
</dbReference>
<proteinExistence type="predicted"/>
<comment type="subcellular location">
    <subcellularLocation>
        <location evidence="1">Secreted</location>
    </subcellularLocation>
</comment>
<keyword evidence="7" id="KW-1185">Reference proteome</keyword>
<dbReference type="GO" id="GO:0005576">
    <property type="term" value="C:extracellular region"/>
    <property type="evidence" value="ECO:0007669"/>
    <property type="project" value="UniProtKB-SubCell"/>
</dbReference>
<evidence type="ECO:0000256" key="1">
    <source>
        <dbReference type="ARBA" id="ARBA00004613"/>
    </source>
</evidence>
<dbReference type="InterPro" id="IPR011390">
    <property type="entry name" value="IGFBP_rP_mac25"/>
</dbReference>
<evidence type="ECO:0000313" key="7">
    <source>
        <dbReference type="Proteomes" id="UP000694843"/>
    </source>
</evidence>
<reference evidence="8" key="1">
    <citation type="submission" date="2025-08" db="UniProtKB">
        <authorList>
            <consortium name="RefSeq"/>
        </authorList>
    </citation>
    <scope>IDENTIFICATION</scope>
    <source>
        <tissue evidence="8">Whole organism</tissue>
    </source>
</reference>
<dbReference type="GO" id="GO:0001558">
    <property type="term" value="P:regulation of cell growth"/>
    <property type="evidence" value="ECO:0007669"/>
    <property type="project" value="InterPro"/>
</dbReference>
<evidence type="ECO:0000256" key="3">
    <source>
        <dbReference type="ARBA" id="ARBA00022729"/>
    </source>
</evidence>
<evidence type="ECO:0000256" key="2">
    <source>
        <dbReference type="ARBA" id="ARBA00022525"/>
    </source>
</evidence>
<feature type="signal peptide" evidence="5">
    <location>
        <begin position="1"/>
        <end position="22"/>
    </location>
</feature>
<protein>
    <submittedName>
        <fullName evidence="8">Venom protein 302 isoform X1</fullName>
    </submittedName>
</protein>
<dbReference type="PANTHER" id="PTHR14186">
    <property type="entry name" value="INSULIN-LIKE GROWTH FACTOR BINDING PROTEIN-RELATED"/>
    <property type="match status" value="1"/>
</dbReference>
<dbReference type="GO" id="GO:0009966">
    <property type="term" value="P:regulation of signal transduction"/>
    <property type="evidence" value="ECO:0007669"/>
    <property type="project" value="TreeGrafter"/>
</dbReference>
<keyword evidence="4" id="KW-1015">Disulfide bond</keyword>
<organism evidence="7 8">
    <name type="scientific">Hyalella azteca</name>
    <name type="common">Amphipod</name>
    <dbReference type="NCBI Taxonomy" id="294128"/>
    <lineage>
        <taxon>Eukaryota</taxon>
        <taxon>Metazoa</taxon>
        <taxon>Ecdysozoa</taxon>
        <taxon>Arthropoda</taxon>
        <taxon>Crustacea</taxon>
        <taxon>Multicrustacea</taxon>
        <taxon>Malacostraca</taxon>
        <taxon>Eumalacostraca</taxon>
        <taxon>Peracarida</taxon>
        <taxon>Amphipoda</taxon>
        <taxon>Senticaudata</taxon>
        <taxon>Talitrida</taxon>
        <taxon>Talitroidea</taxon>
        <taxon>Hyalellidae</taxon>
        <taxon>Hyalella</taxon>
    </lineage>
</organism>
<dbReference type="GeneID" id="108666131"/>
<dbReference type="Proteomes" id="UP000694843">
    <property type="component" value="Unplaced"/>
</dbReference>
<gene>
    <name evidence="8" type="primary">LOC108666131</name>
</gene>
<keyword evidence="3 5" id="KW-0732">Signal</keyword>
<dbReference type="RefSeq" id="XP_018008436.1">
    <property type="nucleotide sequence ID" value="XM_018152947.2"/>
</dbReference>
<dbReference type="InterPro" id="IPR000867">
    <property type="entry name" value="IGFBP-like"/>
</dbReference>
<evidence type="ECO:0000256" key="5">
    <source>
        <dbReference type="SAM" id="SignalP"/>
    </source>
</evidence>
<dbReference type="SUPFAM" id="SSF57184">
    <property type="entry name" value="Growth factor receptor domain"/>
    <property type="match status" value="1"/>
</dbReference>
<evidence type="ECO:0000313" key="8">
    <source>
        <dbReference type="RefSeq" id="XP_018008436.1"/>
    </source>
</evidence>
<dbReference type="KEGG" id="hazt:108666131"/>
<dbReference type="InterPro" id="IPR009030">
    <property type="entry name" value="Growth_fac_rcpt_cys_sf"/>
</dbReference>
<feature type="domain" description="IGFBP N-terminal" evidence="6">
    <location>
        <begin position="21"/>
        <end position="96"/>
    </location>
</feature>
<dbReference type="OrthoDB" id="5976811at2759"/>
<name>A0A8B7N3M8_HYAAZ</name>
<keyword evidence="2" id="KW-0964">Secreted</keyword>
<feature type="chain" id="PRO_5034123199" evidence="5">
    <location>
        <begin position="23"/>
        <end position="112"/>
    </location>
</feature>
<dbReference type="AlphaFoldDB" id="A0A8B7N3M8"/>
<dbReference type="PANTHER" id="PTHR14186:SF20">
    <property type="entry name" value="CYSTEINE-RICH MOTOR NEURON 1 PROTEIN-LIKE"/>
    <property type="match status" value="1"/>
</dbReference>
<dbReference type="Gene3D" id="4.10.40.20">
    <property type="match status" value="1"/>
</dbReference>
<dbReference type="PROSITE" id="PS51323">
    <property type="entry name" value="IGFBP_N_2"/>
    <property type="match status" value="1"/>
</dbReference>